<accession>A0A4Q7M3R6</accession>
<evidence type="ECO:0000256" key="1">
    <source>
        <dbReference type="ARBA" id="ARBA00022801"/>
    </source>
</evidence>
<dbReference type="Pfam" id="PF04203">
    <property type="entry name" value="Sortase"/>
    <property type="match status" value="1"/>
</dbReference>
<dbReference type="SUPFAM" id="SSF63817">
    <property type="entry name" value="Sortase"/>
    <property type="match status" value="1"/>
</dbReference>
<dbReference type="InterPro" id="IPR005754">
    <property type="entry name" value="Sortase"/>
</dbReference>
<reference evidence="3 4" key="1">
    <citation type="submission" date="2019-02" db="EMBL/GenBank/DDBJ databases">
        <title>Sequencing the genomes of 1000 actinobacteria strains.</title>
        <authorList>
            <person name="Klenk H.-P."/>
        </authorList>
    </citation>
    <scope>NUCLEOTIDE SEQUENCE [LARGE SCALE GENOMIC DNA]</scope>
    <source>
        <strain evidence="3 4">DSM 16932</strain>
    </source>
</reference>
<dbReference type="GO" id="GO:0016787">
    <property type="term" value="F:hydrolase activity"/>
    <property type="evidence" value="ECO:0007669"/>
    <property type="project" value="UniProtKB-KW"/>
</dbReference>
<dbReference type="AlphaFoldDB" id="A0A4Q7M3R6"/>
<name>A0A4Q7M3R6_9MICO</name>
<gene>
    <name evidence="3" type="ORF">EV386_0868</name>
</gene>
<dbReference type="InterPro" id="IPR023365">
    <property type="entry name" value="Sortase_dom-sf"/>
</dbReference>
<comment type="caution">
    <text evidence="3">The sequence shown here is derived from an EMBL/GenBank/DDBJ whole genome shotgun (WGS) entry which is preliminary data.</text>
</comment>
<evidence type="ECO:0000313" key="4">
    <source>
        <dbReference type="Proteomes" id="UP000293852"/>
    </source>
</evidence>
<dbReference type="Gene3D" id="2.40.260.10">
    <property type="entry name" value="Sortase"/>
    <property type="match status" value="1"/>
</dbReference>
<dbReference type="EMBL" id="SGWX01000001">
    <property type="protein sequence ID" value="RZS60599.1"/>
    <property type="molecule type" value="Genomic_DNA"/>
</dbReference>
<evidence type="ECO:0000256" key="2">
    <source>
        <dbReference type="PIRSR" id="PIRSR605754-1"/>
    </source>
</evidence>
<sequence length="257" mass="27229">MLRRLDPVRILSALTLLAAVVLAGWWAWENLGTSWRANHAEATALDAYTSDHPLPDQVGELRDDLDNAPPGPAAGTMGVLWVPSWAGEQGVRRDTHDGRTPIVVGVTNAVLARGAAGWFPQSPAPGEVGNTALAGHRRTYGDNFLHIDDLVAGDAIVVETPQAWFVYEVRVPGYLVDPARGAEVLAPAPAGLRDGGRYLTLVSCHSVTDGEWGNDHRMIVHAEQVGWLPHDAGVPPQLAGLASASASAATRSHSTST</sequence>
<feature type="active site" description="Acyl-thioester intermediate" evidence="2">
    <location>
        <position position="204"/>
    </location>
</feature>
<protein>
    <submittedName>
        <fullName evidence="3">Sortase A</fullName>
    </submittedName>
</protein>
<keyword evidence="1" id="KW-0378">Hydrolase</keyword>
<dbReference type="CDD" id="cd05830">
    <property type="entry name" value="Sortase_E"/>
    <property type="match status" value="1"/>
</dbReference>
<dbReference type="InterPro" id="IPR042003">
    <property type="entry name" value="Sortase_E"/>
</dbReference>
<organism evidence="3 4">
    <name type="scientific">Xylanimonas ulmi</name>
    <dbReference type="NCBI Taxonomy" id="228973"/>
    <lineage>
        <taxon>Bacteria</taxon>
        <taxon>Bacillati</taxon>
        <taxon>Actinomycetota</taxon>
        <taxon>Actinomycetes</taxon>
        <taxon>Micrococcales</taxon>
        <taxon>Promicromonosporaceae</taxon>
        <taxon>Xylanimonas</taxon>
    </lineage>
</organism>
<dbReference type="Proteomes" id="UP000293852">
    <property type="component" value="Unassembled WGS sequence"/>
</dbReference>
<keyword evidence="4" id="KW-1185">Reference proteome</keyword>
<feature type="active site" description="Proton donor/acceptor" evidence="2">
    <location>
        <position position="136"/>
    </location>
</feature>
<evidence type="ECO:0000313" key="3">
    <source>
        <dbReference type="EMBL" id="RZS60599.1"/>
    </source>
</evidence>
<proteinExistence type="predicted"/>